<sequence>MSRSRVEKARSSEIAPADDFPEGGYGWICVLCIFLINAHTWGINSAYGVILAFYLSSDQFPGTPAIVYALVSGLSISCALLIAPLITSLPPWIPTRVFIVLGVILSTASMVSASFVTASWQLFLSQGICFGFGMSCLFITTVGIPNQWFSKRRGIANGIVAAGSGTGGLIYSLATNRMIQTLGFRWAFRVLGIVSFAVNLVCGMLVRERKVSRKKRIQIRLSLLREPRYLLFLAWGSLSVLGYISLLFSLASYARAIGLSSDTGSLASALLNLGQALGRPLVGALSDRFGRIRVPAVATALCGLFCMVFWPLTTQKGSLFAFSILAGMEAGTIWAAAPAIAAELVALQEVGGALAIFWLVCVPPGTVAEVIALELRNPSSIQGPYFPVQMFTGAVYLVAGGALAVLVLRGQRGSTVHTI</sequence>
<dbReference type="PANTHER" id="PTHR11360">
    <property type="entry name" value="MONOCARBOXYLATE TRANSPORTER"/>
    <property type="match status" value="1"/>
</dbReference>
<accession>A0A7R7XT90</accession>
<dbReference type="InterPro" id="IPR050327">
    <property type="entry name" value="Proton-linked_MCT"/>
</dbReference>
<organism evidence="5 6">
    <name type="scientific">Aspergillus puulaauensis</name>
    <dbReference type="NCBI Taxonomy" id="1220207"/>
    <lineage>
        <taxon>Eukaryota</taxon>
        <taxon>Fungi</taxon>
        <taxon>Dikarya</taxon>
        <taxon>Ascomycota</taxon>
        <taxon>Pezizomycotina</taxon>
        <taxon>Eurotiomycetes</taxon>
        <taxon>Eurotiomycetidae</taxon>
        <taxon>Eurotiales</taxon>
        <taxon>Aspergillaceae</taxon>
        <taxon>Aspergillus</taxon>
    </lineage>
</organism>
<evidence type="ECO:0000256" key="2">
    <source>
        <dbReference type="ARBA" id="ARBA00006727"/>
    </source>
</evidence>
<evidence type="ECO:0000313" key="5">
    <source>
        <dbReference type="EMBL" id="BCS27307.1"/>
    </source>
</evidence>
<keyword evidence="3" id="KW-1133">Transmembrane helix</keyword>
<keyword evidence="3" id="KW-0812">Transmembrane</keyword>
<feature type="transmembrane region" description="Helical" evidence="3">
    <location>
        <begin position="385"/>
        <end position="408"/>
    </location>
</feature>
<name>A0A7R7XT90_9EURO</name>
<feature type="transmembrane region" description="Helical" evidence="3">
    <location>
        <begin position="319"/>
        <end position="341"/>
    </location>
</feature>
<protein>
    <recommendedName>
        <fullName evidence="4">Major facilitator superfamily (MFS) profile domain-containing protein</fullName>
    </recommendedName>
</protein>
<evidence type="ECO:0000256" key="1">
    <source>
        <dbReference type="ARBA" id="ARBA00004141"/>
    </source>
</evidence>
<dbReference type="InterPro" id="IPR020846">
    <property type="entry name" value="MFS_dom"/>
</dbReference>
<feature type="transmembrane region" description="Helical" evidence="3">
    <location>
        <begin position="66"/>
        <end position="86"/>
    </location>
</feature>
<feature type="transmembrane region" description="Helical" evidence="3">
    <location>
        <begin position="122"/>
        <end position="142"/>
    </location>
</feature>
<feature type="transmembrane region" description="Helical" evidence="3">
    <location>
        <begin position="25"/>
        <end position="54"/>
    </location>
</feature>
<dbReference type="Pfam" id="PF07690">
    <property type="entry name" value="MFS_1"/>
    <property type="match status" value="1"/>
</dbReference>
<dbReference type="OrthoDB" id="6499973at2759"/>
<comment type="similarity">
    <text evidence="2">Belongs to the major facilitator superfamily. Monocarboxylate porter (TC 2.A.1.13) family.</text>
</comment>
<feature type="transmembrane region" description="Helical" evidence="3">
    <location>
        <begin position="227"/>
        <end position="251"/>
    </location>
</feature>
<evidence type="ECO:0000259" key="4">
    <source>
        <dbReference type="PROSITE" id="PS50850"/>
    </source>
</evidence>
<comment type="subcellular location">
    <subcellularLocation>
        <location evidence="1">Membrane</location>
        <topology evidence="1">Multi-pass membrane protein</topology>
    </subcellularLocation>
</comment>
<feature type="transmembrane region" description="Helical" evidence="3">
    <location>
        <begin position="98"/>
        <end position="116"/>
    </location>
</feature>
<feature type="transmembrane region" description="Helical" evidence="3">
    <location>
        <begin position="154"/>
        <end position="174"/>
    </location>
</feature>
<dbReference type="AlphaFoldDB" id="A0A7R7XT90"/>
<dbReference type="RefSeq" id="XP_041559501.1">
    <property type="nucleotide sequence ID" value="XM_041693586.1"/>
</dbReference>
<dbReference type="GO" id="GO:0022857">
    <property type="term" value="F:transmembrane transporter activity"/>
    <property type="evidence" value="ECO:0007669"/>
    <property type="project" value="InterPro"/>
</dbReference>
<evidence type="ECO:0000256" key="3">
    <source>
        <dbReference type="SAM" id="Phobius"/>
    </source>
</evidence>
<gene>
    <name evidence="5" type="ORF">APUU_60355A</name>
</gene>
<dbReference type="Gene3D" id="1.20.1250.20">
    <property type="entry name" value="MFS general substrate transporter like domains"/>
    <property type="match status" value="2"/>
</dbReference>
<keyword evidence="3" id="KW-0472">Membrane</keyword>
<proteinExistence type="inferred from homology"/>
<feature type="transmembrane region" description="Helical" evidence="3">
    <location>
        <begin position="294"/>
        <end position="313"/>
    </location>
</feature>
<dbReference type="EMBL" id="AP024448">
    <property type="protein sequence ID" value="BCS27307.1"/>
    <property type="molecule type" value="Genomic_DNA"/>
</dbReference>
<feature type="transmembrane region" description="Helical" evidence="3">
    <location>
        <begin position="186"/>
        <end position="206"/>
    </location>
</feature>
<dbReference type="GeneID" id="64977312"/>
<evidence type="ECO:0000313" key="6">
    <source>
        <dbReference type="Proteomes" id="UP000654913"/>
    </source>
</evidence>
<reference evidence="5" key="2">
    <citation type="submission" date="2021-02" db="EMBL/GenBank/DDBJ databases">
        <title>Aspergillus puulaauensis MK2 genome sequence.</title>
        <authorList>
            <person name="Futagami T."/>
            <person name="Mori K."/>
            <person name="Kadooka C."/>
            <person name="Tanaka T."/>
        </authorList>
    </citation>
    <scope>NUCLEOTIDE SEQUENCE</scope>
    <source>
        <strain evidence="5">MK2</strain>
    </source>
</reference>
<dbReference type="Proteomes" id="UP000654913">
    <property type="component" value="Chromosome 6"/>
</dbReference>
<reference evidence="5" key="1">
    <citation type="submission" date="2021-01" db="EMBL/GenBank/DDBJ databases">
        <authorList>
            <consortium name="Aspergillus puulaauensis MK2 genome sequencing consortium"/>
            <person name="Kazuki M."/>
            <person name="Futagami T."/>
        </authorList>
    </citation>
    <scope>NUCLEOTIDE SEQUENCE</scope>
    <source>
        <strain evidence="5">MK2</strain>
    </source>
</reference>
<dbReference type="KEGG" id="apuu:APUU_60355A"/>
<feature type="domain" description="Major facilitator superfamily (MFS) profile" evidence="4">
    <location>
        <begin position="223"/>
        <end position="419"/>
    </location>
</feature>
<keyword evidence="6" id="KW-1185">Reference proteome</keyword>
<dbReference type="PROSITE" id="PS50850">
    <property type="entry name" value="MFS"/>
    <property type="match status" value="1"/>
</dbReference>
<feature type="transmembrane region" description="Helical" evidence="3">
    <location>
        <begin position="353"/>
        <end position="373"/>
    </location>
</feature>
<dbReference type="PANTHER" id="PTHR11360:SF315">
    <property type="entry name" value="TRANSPORTER MCH2-RELATED"/>
    <property type="match status" value="1"/>
</dbReference>
<dbReference type="GO" id="GO:0016020">
    <property type="term" value="C:membrane"/>
    <property type="evidence" value="ECO:0007669"/>
    <property type="project" value="UniProtKB-SubCell"/>
</dbReference>
<dbReference type="InterPro" id="IPR011701">
    <property type="entry name" value="MFS"/>
</dbReference>
<dbReference type="SUPFAM" id="SSF103473">
    <property type="entry name" value="MFS general substrate transporter"/>
    <property type="match status" value="1"/>
</dbReference>
<dbReference type="InterPro" id="IPR036259">
    <property type="entry name" value="MFS_trans_sf"/>
</dbReference>